<dbReference type="SUPFAM" id="SSF55486">
    <property type="entry name" value="Metalloproteases ('zincins'), catalytic domain"/>
    <property type="match status" value="1"/>
</dbReference>
<evidence type="ECO:0000256" key="5">
    <source>
        <dbReference type="ARBA" id="ARBA00023049"/>
    </source>
</evidence>
<feature type="binding site" evidence="9">
    <location>
        <position position="608"/>
    </location>
    <ligand>
        <name>Zn(2+)</name>
        <dbReference type="ChEBI" id="CHEBI:29105"/>
        <note>catalytic</note>
    </ligand>
</feature>
<evidence type="ECO:0000256" key="1">
    <source>
        <dbReference type="ARBA" id="ARBA00022670"/>
    </source>
</evidence>
<keyword evidence="1" id="KW-0645">Protease</keyword>
<dbReference type="InterPro" id="IPR041645">
    <property type="entry name" value="ADAMTS_CR_2"/>
</dbReference>
<organism evidence="13 14">
    <name type="scientific">Rotaria sordida</name>
    <dbReference type="NCBI Taxonomy" id="392033"/>
    <lineage>
        <taxon>Eukaryota</taxon>
        <taxon>Metazoa</taxon>
        <taxon>Spiralia</taxon>
        <taxon>Gnathifera</taxon>
        <taxon>Rotifera</taxon>
        <taxon>Eurotatoria</taxon>
        <taxon>Bdelloidea</taxon>
        <taxon>Philodinida</taxon>
        <taxon>Philodinidae</taxon>
        <taxon>Rotaria</taxon>
    </lineage>
</organism>
<evidence type="ECO:0000259" key="12">
    <source>
        <dbReference type="PROSITE" id="PS50215"/>
    </source>
</evidence>
<feature type="binding site" evidence="9">
    <location>
        <position position="604"/>
    </location>
    <ligand>
        <name>Zn(2+)</name>
        <dbReference type="ChEBI" id="CHEBI:29105"/>
        <note>catalytic</note>
    </ligand>
</feature>
<dbReference type="Pfam" id="PF17771">
    <property type="entry name" value="ADAMTS_CR_2"/>
    <property type="match status" value="1"/>
</dbReference>
<evidence type="ECO:0000256" key="7">
    <source>
        <dbReference type="ARBA" id="ARBA00023180"/>
    </source>
</evidence>
<accession>A0A819ANI6</accession>
<keyword evidence="5" id="KW-0482">Metalloprotease</keyword>
<keyword evidence="6" id="KW-1015">Disulfide bond</keyword>
<dbReference type="CDD" id="cd00054">
    <property type="entry name" value="EGF_CA"/>
    <property type="match status" value="1"/>
</dbReference>
<feature type="transmembrane region" description="Helical" evidence="10">
    <location>
        <begin position="163"/>
        <end position="182"/>
    </location>
</feature>
<keyword evidence="10" id="KW-0812">Transmembrane</keyword>
<evidence type="ECO:0000259" key="11">
    <source>
        <dbReference type="PROSITE" id="PS50026"/>
    </source>
</evidence>
<evidence type="ECO:0000256" key="2">
    <source>
        <dbReference type="ARBA" id="ARBA00022723"/>
    </source>
</evidence>
<reference evidence="13" key="1">
    <citation type="submission" date="2021-02" db="EMBL/GenBank/DDBJ databases">
        <authorList>
            <person name="Nowell W R."/>
        </authorList>
    </citation>
    <scope>NUCLEOTIDE SEQUENCE</scope>
</reference>
<comment type="caution">
    <text evidence="13">The sequence shown here is derived from an EMBL/GenBank/DDBJ whole genome shotgun (WGS) entry which is preliminary data.</text>
</comment>
<feature type="transmembrane region" description="Helical" evidence="10">
    <location>
        <begin position="189"/>
        <end position="205"/>
    </location>
</feature>
<proteinExistence type="predicted"/>
<dbReference type="Pfam" id="PF01421">
    <property type="entry name" value="Reprolysin"/>
    <property type="match status" value="1"/>
</dbReference>
<evidence type="ECO:0000313" key="13">
    <source>
        <dbReference type="EMBL" id="CAF3787617.1"/>
    </source>
</evidence>
<dbReference type="PANTHER" id="PTHR11905:SF159">
    <property type="entry name" value="ADAM METALLOPROTEASE"/>
    <property type="match status" value="1"/>
</dbReference>
<dbReference type="GO" id="GO:0046872">
    <property type="term" value="F:metal ion binding"/>
    <property type="evidence" value="ECO:0007669"/>
    <property type="project" value="UniProtKB-KW"/>
</dbReference>
<name>A0A819ANI6_9BILA</name>
<feature type="transmembrane region" description="Helical" evidence="10">
    <location>
        <begin position="23"/>
        <end position="54"/>
    </location>
</feature>
<dbReference type="PROSITE" id="PS50026">
    <property type="entry name" value="EGF_3"/>
    <property type="match status" value="1"/>
</dbReference>
<dbReference type="Gene3D" id="3.40.1620.60">
    <property type="match status" value="1"/>
</dbReference>
<evidence type="ECO:0000256" key="4">
    <source>
        <dbReference type="ARBA" id="ARBA00022833"/>
    </source>
</evidence>
<evidence type="ECO:0000313" key="14">
    <source>
        <dbReference type="Proteomes" id="UP000663874"/>
    </source>
</evidence>
<feature type="transmembrane region" description="Helical" evidence="10">
    <location>
        <begin position="107"/>
        <end position="130"/>
    </location>
</feature>
<dbReference type="EMBL" id="CAJOBE010001948">
    <property type="protein sequence ID" value="CAF3787617.1"/>
    <property type="molecule type" value="Genomic_DNA"/>
</dbReference>
<keyword evidence="7" id="KW-0325">Glycoprotein</keyword>
<keyword evidence="10" id="KW-1133">Transmembrane helix</keyword>
<evidence type="ECO:0000256" key="8">
    <source>
        <dbReference type="PROSITE-ProRule" id="PRU00076"/>
    </source>
</evidence>
<dbReference type="PANTHER" id="PTHR11905">
    <property type="entry name" value="ADAM A DISINTEGRIN AND METALLOPROTEASE DOMAIN"/>
    <property type="match status" value="1"/>
</dbReference>
<sequence>MDNQHESHEYQYKPRTNIRERPLHLCIIFVLLLFIFLLAIESVAFIVLGTWHLIISHLETVHSFSNEIYRYELGFGILLIIIGSLGILMSILGLITFFTLRLVLLRIFELCLCIFMIIGIVAGIIGISFASHLDRFMSQSNNSNVAERTFAEEKFMFGMNGGLVLFMSLTLFIGITIVHYLAGDYSKGMELVFLLLLLIGTNLIVSSNSSSFDLTLNLDGIDNYFRFIETAKSNKQKYHLPSIIILDDDYNPTIRNSSHLTFVETYHVESDENLYGFATVVNRTLSNNNLLFAMVQISNGSFYDISSPMSRKQTKTKRSLNNAYIIRSKQAIIKQAYVNIKWNNNRERRDIDETEMVIDSSIKNEERLPASKQMSSSTLPSVSLSDKIENITIPSVGNDTESMINATINTTTTTTTTTPRPIPKKSRHLYLEITAIVDSLITNDLRTMLNKTELETIEILKLYYTNVFISVEQLYQQSLIHETLDVHIRLSKIIFATNKHRLPWESFKNISSLTDSYRKSPNNIHLRPNISTNLLKSFHQIYTSNKFDERFFRNGSDHIVTFTRLDLIEGAGSAYVLGTCLPLYKYSIVQEDFNSFVVAITVAHELGHNLGLDHDEIENKCNDPRFRYIMSPKNMNTIDRRQLPYFSECSIKQINNFVDNTTTTCWKNKIINIQNDTKLEKIRNVSSMKLGQIINIRQQCQLQYGPKSIPYISITYNSKNQTLYEENICNQLQCFKTPEDQYMYWQDGALDGTSCGKNRICHQKQCVLTNQTMKQTDLDICPYGDLFVPIPMLYLSDKSTTGNMLCADALNLLKSRGMNVTHLCYNSPLPIHRLCCEECKKHLIPECGDQHSQCSKFSQYCPMEFIRINGVLIKELCPYTCGHCPHLPPPSTTTTTVTTMIMTTENTTSTKTTKKVTPTKKIQTTTLKPRQYIKPKNFDKYTCIDSADCSQLIKVYSKLKKKVQNWCTEYSTMVEGRYFVEMCPKYCSLCNITSECDQYKLCRNNGTCIKNKHGTYQCLCTTSKFYYGTLCEYRQTCLKNPCSSKTEFCIQTQGENYLCLSKQDKEQMRIILNEKK</sequence>
<feature type="active site" evidence="9">
    <location>
        <position position="605"/>
    </location>
</feature>
<feature type="transmembrane region" description="Helical" evidence="10">
    <location>
        <begin position="74"/>
        <end position="100"/>
    </location>
</feature>
<dbReference type="InterPro" id="IPR000742">
    <property type="entry name" value="EGF"/>
</dbReference>
<dbReference type="AlphaFoldDB" id="A0A819ANI6"/>
<dbReference type="InterPro" id="IPR001590">
    <property type="entry name" value="Peptidase_M12B"/>
</dbReference>
<comment type="caution">
    <text evidence="8">Lacks conserved residue(s) required for the propagation of feature annotation.</text>
</comment>
<evidence type="ECO:0000256" key="6">
    <source>
        <dbReference type="ARBA" id="ARBA00023157"/>
    </source>
</evidence>
<dbReference type="InterPro" id="IPR024079">
    <property type="entry name" value="MetalloPept_cat_dom_sf"/>
</dbReference>
<keyword evidence="8" id="KW-0245">EGF-like domain</keyword>
<dbReference type="Gene3D" id="2.10.25.10">
    <property type="entry name" value="Laminin"/>
    <property type="match status" value="1"/>
</dbReference>
<keyword evidence="2 9" id="KW-0479">Metal-binding</keyword>
<dbReference type="Proteomes" id="UP000663874">
    <property type="component" value="Unassembled WGS sequence"/>
</dbReference>
<dbReference type="Gene3D" id="3.40.390.10">
    <property type="entry name" value="Collagenase (Catalytic Domain)"/>
    <property type="match status" value="1"/>
</dbReference>
<evidence type="ECO:0000256" key="3">
    <source>
        <dbReference type="ARBA" id="ARBA00022801"/>
    </source>
</evidence>
<dbReference type="GO" id="GO:0006508">
    <property type="term" value="P:proteolysis"/>
    <property type="evidence" value="ECO:0007669"/>
    <property type="project" value="UniProtKB-KW"/>
</dbReference>
<feature type="domain" description="EGF-like" evidence="11">
    <location>
        <begin position="992"/>
        <end position="1032"/>
    </location>
</feature>
<keyword evidence="10" id="KW-0472">Membrane</keyword>
<keyword evidence="4 9" id="KW-0862">Zinc</keyword>
<keyword evidence="3" id="KW-0378">Hydrolase</keyword>
<gene>
    <name evidence="13" type="ORF">FNK824_LOCUS14249</name>
</gene>
<dbReference type="GO" id="GO:0004222">
    <property type="term" value="F:metalloendopeptidase activity"/>
    <property type="evidence" value="ECO:0007669"/>
    <property type="project" value="InterPro"/>
</dbReference>
<feature type="binding site" evidence="9">
    <location>
        <position position="614"/>
    </location>
    <ligand>
        <name>Zn(2+)</name>
        <dbReference type="ChEBI" id="CHEBI:29105"/>
        <note>catalytic</note>
    </ligand>
</feature>
<evidence type="ECO:0000256" key="10">
    <source>
        <dbReference type="SAM" id="Phobius"/>
    </source>
</evidence>
<dbReference type="PROSITE" id="PS50215">
    <property type="entry name" value="ADAM_MEPRO"/>
    <property type="match status" value="1"/>
</dbReference>
<protein>
    <submittedName>
        <fullName evidence="13">Uncharacterized protein</fullName>
    </submittedName>
</protein>
<feature type="domain" description="Peptidase M12B" evidence="12">
    <location>
        <begin position="429"/>
        <end position="670"/>
    </location>
</feature>
<evidence type="ECO:0000256" key="9">
    <source>
        <dbReference type="PROSITE-ProRule" id="PRU00276"/>
    </source>
</evidence>